<evidence type="ECO:0000313" key="4">
    <source>
        <dbReference type="EMBL" id="GLI54754.1"/>
    </source>
</evidence>
<organism evidence="4 5">
    <name type="scientific">Propionigenium maris DSM 9537</name>
    <dbReference type="NCBI Taxonomy" id="1123000"/>
    <lineage>
        <taxon>Bacteria</taxon>
        <taxon>Fusobacteriati</taxon>
        <taxon>Fusobacteriota</taxon>
        <taxon>Fusobacteriia</taxon>
        <taxon>Fusobacteriales</taxon>
        <taxon>Fusobacteriaceae</taxon>
        <taxon>Propionigenium</taxon>
    </lineage>
</organism>
<feature type="domain" description="Phage tail tape measure protein" evidence="3">
    <location>
        <begin position="222"/>
        <end position="425"/>
    </location>
</feature>
<keyword evidence="1" id="KW-1188">Viral release from host cell</keyword>
<evidence type="ECO:0000256" key="1">
    <source>
        <dbReference type="ARBA" id="ARBA00022612"/>
    </source>
</evidence>
<comment type="caution">
    <text evidence="4">The sequence shown here is derived from an EMBL/GenBank/DDBJ whole genome shotgun (WGS) entry which is preliminary data.</text>
</comment>
<evidence type="ECO:0000256" key="2">
    <source>
        <dbReference type="SAM" id="Coils"/>
    </source>
</evidence>
<keyword evidence="5" id="KW-1185">Reference proteome</keyword>
<proteinExistence type="predicted"/>
<name>A0A9W6LLI6_9FUSO</name>
<keyword evidence="2" id="KW-0175">Coiled coil</keyword>
<reference evidence="4" key="1">
    <citation type="submission" date="2022-12" db="EMBL/GenBank/DDBJ databases">
        <title>Reference genome sequencing for broad-spectrum identification of bacterial and archaeal isolates by mass spectrometry.</title>
        <authorList>
            <person name="Sekiguchi Y."/>
            <person name="Tourlousse D.M."/>
        </authorList>
    </citation>
    <scope>NUCLEOTIDE SEQUENCE</scope>
    <source>
        <strain evidence="4">10succ1</strain>
    </source>
</reference>
<protein>
    <recommendedName>
        <fullName evidence="3">Phage tail tape measure protein domain-containing protein</fullName>
    </recommendedName>
</protein>
<dbReference type="Pfam" id="PF10145">
    <property type="entry name" value="PhageMin_Tail"/>
    <property type="match status" value="1"/>
</dbReference>
<dbReference type="PANTHER" id="PTHR37813:SF1">
    <property type="entry name" value="FELS-2 PROPHAGE PROTEIN"/>
    <property type="match status" value="1"/>
</dbReference>
<gene>
    <name evidence="4" type="ORF">PM10SUCC1_02690</name>
</gene>
<dbReference type="PANTHER" id="PTHR37813">
    <property type="entry name" value="FELS-2 PROPHAGE PROTEIN"/>
    <property type="match status" value="1"/>
</dbReference>
<dbReference type="NCBIfam" id="TIGR01760">
    <property type="entry name" value="tape_meas_TP901"/>
    <property type="match status" value="1"/>
</dbReference>
<dbReference type="RefSeq" id="WP_281832744.1">
    <property type="nucleotide sequence ID" value="NZ_BSDY01000001.1"/>
</dbReference>
<evidence type="ECO:0000259" key="3">
    <source>
        <dbReference type="Pfam" id="PF10145"/>
    </source>
</evidence>
<sequence>MSNRNFIMKIGGVVDPSLSKSFNKSSNELKKLSDEMHKLKSTSRHISKLKQSEAKLEEQFAKGREEYKRQQRELYETSKKVGALQKSLNKTKKPTKAMINEFKRAKKAEDRLKISTEKQRKALVDGMRQMKEARSETKKYSQSQEELARSMKKVEASQKKLKAYEGLKKSVSDNAGGTFTRSAGEAAVLGVAVKFAIDDEEAFADVRKTTGLTGKEAEKFQKELKRATKDIPKFNAEIYEIAAAAGQAGINLKEIPKFAADTAKVSVAFDMEAGDAGDTLATWREAFKMSQKEVMVLADQMNLIGDSIKVKPAQVAEMTTTVGSLGRLANFTEAQTAALGGTLVALGIKDSSTASTAIRKLYGTLASGEAATSSVSSAFQKMGLDAIQVAQDLQKDSEGTLMKVFEGLNKLDKAEQLSVTKQLFGEEAMNSMGMLISNTEFLQQNFKLVGDVSKYSGSVIAEYNNKLDTTATDLKLAMKATAGMAAATTRFFLPPIRSAAGMMGEFSSGISEFTEKYPEVSKVLSYGAAGFIGLKLSTSGAVMGLKMLGNTKKDLIFLKDTAMLIKGWKQWGPILGGLKTVITTLGAVGKTALFNPWVLGIGAVVAGGYLAYKNWDKIKEGFKATGAYLKQGIPLVKEAFLHMVPGYAIYKNWHLIKKGFKNIYDYISGGILKLSDLWKKFNVPGRAFKWAKEKYKKYTGEGVPAYERGGVVTSPHLAIVGDSKESIIPHDGSRRSRSLWYDAGNRMGMFVGKGIPDLASKIQETKVNQKVNNKIDVHISISPIIDKYKIFSLKEIEKETANLGKLIGDEIEKKLEEIERSKRRLSFE</sequence>
<feature type="coiled-coil region" evidence="2">
    <location>
        <begin position="22"/>
        <end position="73"/>
    </location>
</feature>
<dbReference type="InterPro" id="IPR010090">
    <property type="entry name" value="Phage_tape_meas"/>
</dbReference>
<dbReference type="AlphaFoldDB" id="A0A9W6LLI6"/>
<accession>A0A9W6LLI6</accession>
<evidence type="ECO:0000313" key="5">
    <source>
        <dbReference type="Proteomes" id="UP001144471"/>
    </source>
</evidence>
<dbReference type="EMBL" id="BSDY01000001">
    <property type="protein sequence ID" value="GLI54754.1"/>
    <property type="molecule type" value="Genomic_DNA"/>
</dbReference>
<dbReference type="Proteomes" id="UP001144471">
    <property type="component" value="Unassembled WGS sequence"/>
</dbReference>